<dbReference type="AlphaFoldDB" id="A0AAW1ENX4"/>
<proteinExistence type="predicted"/>
<dbReference type="EMBL" id="JBCEZU010000156">
    <property type="protein sequence ID" value="KAK9524081.1"/>
    <property type="molecule type" value="Genomic_DNA"/>
</dbReference>
<keyword evidence="3" id="KW-1185">Reference proteome</keyword>
<evidence type="ECO:0000313" key="2">
    <source>
        <dbReference type="EMBL" id="KAK9524081.1"/>
    </source>
</evidence>
<sequence length="86" mass="9632">MSCGNQEDIPRCAALSTKTPIKSRQRLRDEADAKYSHTGAHSRDRSAHVGICAEPLSRRSTLALIIQTEAKRSPPCQQLHCRPRHE</sequence>
<feature type="compositionally biased region" description="Basic and acidic residues" evidence="1">
    <location>
        <begin position="26"/>
        <end position="46"/>
    </location>
</feature>
<comment type="caution">
    <text evidence="2">The sequence shown here is derived from an EMBL/GenBank/DDBJ whole genome shotgun (WGS) entry which is preliminary data.</text>
</comment>
<evidence type="ECO:0000313" key="3">
    <source>
        <dbReference type="Proteomes" id="UP001488805"/>
    </source>
</evidence>
<reference evidence="2 3" key="1">
    <citation type="journal article" date="2024" name="Genome Biol. Evol.">
        <title>Chromosome-level genome assembly of the viviparous eelpout Zoarces viviparus.</title>
        <authorList>
            <person name="Fuhrmann N."/>
            <person name="Brasseur M.V."/>
            <person name="Bakowski C.E."/>
            <person name="Podsiadlowski L."/>
            <person name="Prost S."/>
            <person name="Krehenwinkel H."/>
            <person name="Mayer C."/>
        </authorList>
    </citation>
    <scope>NUCLEOTIDE SEQUENCE [LARGE SCALE GENOMIC DNA]</scope>
    <source>
        <strain evidence="2">NO-MEL_2022_Ind0_liver</strain>
    </source>
</reference>
<protein>
    <submittedName>
        <fullName evidence="2">Uncharacterized protein</fullName>
    </submittedName>
</protein>
<dbReference type="Proteomes" id="UP001488805">
    <property type="component" value="Unassembled WGS sequence"/>
</dbReference>
<feature type="region of interest" description="Disordered" evidence="1">
    <location>
        <begin position="1"/>
        <end position="46"/>
    </location>
</feature>
<evidence type="ECO:0000256" key="1">
    <source>
        <dbReference type="SAM" id="MobiDB-lite"/>
    </source>
</evidence>
<gene>
    <name evidence="2" type="ORF">VZT92_017948</name>
</gene>
<name>A0AAW1ENX4_ZOAVI</name>
<accession>A0AAW1ENX4</accession>
<organism evidence="2 3">
    <name type="scientific">Zoarces viviparus</name>
    <name type="common">Viviparous eelpout</name>
    <name type="synonym">Blennius viviparus</name>
    <dbReference type="NCBI Taxonomy" id="48416"/>
    <lineage>
        <taxon>Eukaryota</taxon>
        <taxon>Metazoa</taxon>
        <taxon>Chordata</taxon>
        <taxon>Craniata</taxon>
        <taxon>Vertebrata</taxon>
        <taxon>Euteleostomi</taxon>
        <taxon>Actinopterygii</taxon>
        <taxon>Neopterygii</taxon>
        <taxon>Teleostei</taxon>
        <taxon>Neoteleostei</taxon>
        <taxon>Acanthomorphata</taxon>
        <taxon>Eupercaria</taxon>
        <taxon>Perciformes</taxon>
        <taxon>Cottioidei</taxon>
        <taxon>Zoarcales</taxon>
        <taxon>Zoarcidae</taxon>
        <taxon>Zoarcinae</taxon>
        <taxon>Zoarces</taxon>
    </lineage>
</organism>